<accession>A0A6L6XG87</accession>
<name>A0A6L6XG87_9FIRM</name>
<proteinExistence type="predicted"/>
<dbReference type="EMBL" id="WGGT01000011">
    <property type="protein sequence ID" value="MVQ46020.1"/>
    <property type="molecule type" value="Genomic_DNA"/>
</dbReference>
<protein>
    <submittedName>
        <fullName evidence="3">J domain-containing protein</fullName>
    </submittedName>
</protein>
<comment type="caution">
    <text evidence="3">The sequence shown here is derived from an EMBL/GenBank/DDBJ whole genome shotgun (WGS) entry which is preliminary data.</text>
</comment>
<gene>
    <name evidence="3" type="ORF">GCK47_09955</name>
</gene>
<dbReference type="AlphaFoldDB" id="A0A6L6XG87"/>
<sequence>MNRWFAEVKTVEELRKRYRELLKKYHPDNENGSIEATQEINAEYDRLFASLSKENKSDSQSYTYDDKAENEAFKAVINDIIHINADVEIIGSWIWVHGGYEYRELLKSMGFRYAPKKKCWCWHYGEYHRYHKGEVSLAEIRAKYGSEHVKHQTEQRRVESYV</sequence>
<dbReference type="Proteomes" id="UP000479531">
    <property type="component" value="Unassembled WGS sequence"/>
</dbReference>
<keyword evidence="1" id="KW-0235">DNA replication</keyword>
<dbReference type="InterPro" id="IPR036869">
    <property type="entry name" value="J_dom_sf"/>
</dbReference>
<evidence type="ECO:0000256" key="1">
    <source>
        <dbReference type="ARBA" id="ARBA00022705"/>
    </source>
</evidence>
<dbReference type="Gene3D" id="1.10.287.110">
    <property type="entry name" value="DnaJ domain"/>
    <property type="match status" value="1"/>
</dbReference>
<dbReference type="GO" id="GO:0006260">
    <property type="term" value="P:DNA replication"/>
    <property type="evidence" value="ECO:0007669"/>
    <property type="project" value="UniProtKB-KW"/>
</dbReference>
<reference evidence="3 4" key="1">
    <citation type="submission" date="2019-10" db="EMBL/GenBank/DDBJ databases">
        <title>Roseburia spp. ameliorate alcoholic fatty liver via restoration of gut barrier function.</title>
        <authorList>
            <person name="Seo B."/>
            <person name="Ko G."/>
        </authorList>
    </citation>
    <scope>NUCLEOTIDE SEQUENCE [LARGE SCALE GENOMIC DNA]</scope>
    <source>
        <strain evidence="3 4">SNUG30017</strain>
    </source>
</reference>
<feature type="domain" description="J" evidence="2">
    <location>
        <begin position="1"/>
        <end position="68"/>
    </location>
</feature>
<dbReference type="CDD" id="cd06257">
    <property type="entry name" value="DnaJ"/>
    <property type="match status" value="1"/>
</dbReference>
<dbReference type="InterPro" id="IPR001623">
    <property type="entry name" value="DnaJ_domain"/>
</dbReference>
<dbReference type="PROSITE" id="PS50076">
    <property type="entry name" value="DNAJ_2"/>
    <property type="match status" value="1"/>
</dbReference>
<organism evidence="3 4">
    <name type="scientific">Roseburia intestinalis</name>
    <dbReference type="NCBI Taxonomy" id="166486"/>
    <lineage>
        <taxon>Bacteria</taxon>
        <taxon>Bacillati</taxon>
        <taxon>Bacillota</taxon>
        <taxon>Clostridia</taxon>
        <taxon>Lachnospirales</taxon>
        <taxon>Lachnospiraceae</taxon>
        <taxon>Roseburia</taxon>
    </lineage>
</organism>
<evidence type="ECO:0000313" key="4">
    <source>
        <dbReference type="Proteomes" id="UP000479531"/>
    </source>
</evidence>
<evidence type="ECO:0000259" key="2">
    <source>
        <dbReference type="PROSITE" id="PS50076"/>
    </source>
</evidence>
<dbReference type="RefSeq" id="WP_157350578.1">
    <property type="nucleotide sequence ID" value="NZ_WGGT01000011.1"/>
</dbReference>
<dbReference type="SUPFAM" id="SSF46565">
    <property type="entry name" value="Chaperone J-domain"/>
    <property type="match status" value="1"/>
</dbReference>
<evidence type="ECO:0000313" key="3">
    <source>
        <dbReference type="EMBL" id="MVQ46020.1"/>
    </source>
</evidence>